<reference evidence="2 3" key="1">
    <citation type="journal article" date="2008" name="Proc. Natl. Acad. Sci. U.S.A.">
        <title>Niche adaptation and genome expansion in the chlorophyll d-producing cyanobacterium Acaryochloris marina.</title>
        <authorList>
            <person name="Swingley W.D."/>
            <person name="Chen M."/>
            <person name="Cheung P.C."/>
            <person name="Conrad A.L."/>
            <person name="Dejesa L.C."/>
            <person name="Hao J."/>
            <person name="Honchak B.M."/>
            <person name="Karbach L.E."/>
            <person name="Kurdoglu A."/>
            <person name="Lahiri S."/>
            <person name="Mastrian S.D."/>
            <person name="Miyashita H."/>
            <person name="Page L."/>
            <person name="Ramakrishna P."/>
            <person name="Satoh S."/>
            <person name="Sattley W.M."/>
            <person name="Shimada Y."/>
            <person name="Taylor H.L."/>
            <person name="Tomo T."/>
            <person name="Tsuchiya T."/>
            <person name="Wang Z.T."/>
            <person name="Raymond J."/>
            <person name="Mimuro M."/>
            <person name="Blankenship R.E."/>
            <person name="Touchman J.W."/>
        </authorList>
    </citation>
    <scope>NUCLEOTIDE SEQUENCE [LARGE SCALE GENOMIC DNA]</scope>
    <source>
        <strain evidence="3">MBIC 11017</strain>
        <plasmid evidence="3">Plasmid pREB3</plasmid>
    </source>
</reference>
<evidence type="ECO:0000259" key="1">
    <source>
        <dbReference type="Pfam" id="PF14261"/>
    </source>
</evidence>
<dbReference type="RefSeq" id="WP_012167406.1">
    <property type="nucleotide sequence ID" value="NC_009928.1"/>
</dbReference>
<dbReference type="Proteomes" id="UP000000268">
    <property type="component" value="Plasmid pREB3"/>
</dbReference>
<evidence type="ECO:0000313" key="3">
    <source>
        <dbReference type="Proteomes" id="UP000000268"/>
    </source>
</evidence>
<protein>
    <recommendedName>
        <fullName evidence="1">DUF4351 domain-containing protein</fullName>
    </recommendedName>
</protein>
<dbReference type="Pfam" id="PF11103">
    <property type="entry name" value="DUF2887"/>
    <property type="match status" value="1"/>
</dbReference>
<feature type="domain" description="DUF4351" evidence="1">
    <location>
        <begin position="168"/>
        <end position="225"/>
    </location>
</feature>
<geneLocation type="plasmid" evidence="2 3">
    <name>pREB3</name>
</geneLocation>
<dbReference type="KEGG" id="amr:AM1_C0135"/>
<dbReference type="InterPro" id="IPR022573">
    <property type="entry name" value="DUF2887"/>
</dbReference>
<name>A8ZMN1_ACAM1</name>
<organism evidence="2 3">
    <name type="scientific">Acaryochloris marina (strain MBIC 11017)</name>
    <dbReference type="NCBI Taxonomy" id="329726"/>
    <lineage>
        <taxon>Bacteria</taxon>
        <taxon>Bacillati</taxon>
        <taxon>Cyanobacteriota</taxon>
        <taxon>Cyanophyceae</taxon>
        <taxon>Acaryochloridales</taxon>
        <taxon>Acaryochloridaceae</taxon>
        <taxon>Acaryochloris</taxon>
    </lineage>
</organism>
<dbReference type="Pfam" id="PF14261">
    <property type="entry name" value="DUF4351"/>
    <property type="match status" value="1"/>
</dbReference>
<keyword evidence="2" id="KW-0614">Plasmid</keyword>
<evidence type="ECO:0000313" key="2">
    <source>
        <dbReference type="EMBL" id="ABW32442.1"/>
    </source>
</evidence>
<dbReference type="EMBL" id="CP000840">
    <property type="protein sequence ID" value="ABW32442.1"/>
    <property type="molecule type" value="Genomic_DNA"/>
</dbReference>
<sequence length="231" mass="26653">MPTPEAVDQTAWFVEVQFQRDPVFYQRFFSEIYLYLNLHPNTIDWQAVVIYPKRSIETDYPHVYRANLNSYQVHRVYLEDLDESVDSLGVGLMQLIVADSGDTATQAQALLSRVQPQEQTNPRFAAIMELIETIVVYKFPQLSREEIESMLGLSELKQTKVYQEALDEGRQEEGQSLILRLLTRRIGDVAPELRSQIRALSLVQIEALGEALPDFKQPADLVNWLQDHRSE</sequence>
<dbReference type="PANTHER" id="PTHR35586">
    <property type="entry name" value="SLL1691 PROTEIN"/>
    <property type="match status" value="1"/>
</dbReference>
<keyword evidence="3" id="KW-1185">Reference proteome</keyword>
<dbReference type="PANTHER" id="PTHR35586:SF2">
    <property type="entry name" value="SLL1542 PROTEIN"/>
    <property type="match status" value="1"/>
</dbReference>
<dbReference type="AlphaFoldDB" id="A8ZMN1"/>
<accession>A8ZMN1</accession>
<gene>
    <name evidence="2" type="ordered locus">AM1_C0135</name>
</gene>
<dbReference type="HOGENOM" id="CLU_069065_0_0_3"/>
<proteinExistence type="predicted"/>
<dbReference type="InterPro" id="IPR025587">
    <property type="entry name" value="DUF4351"/>
</dbReference>